<dbReference type="AlphaFoldDB" id="B3RQP8"/>
<dbReference type="InParanoid" id="B3RQP8"/>
<dbReference type="Proteomes" id="UP000009022">
    <property type="component" value="Unassembled WGS sequence"/>
</dbReference>
<dbReference type="HOGENOM" id="CLU_361070_0_0_1"/>
<sequence>MAASLPMEKDPKQALEVYRQWKDQGTNDSCSIGQLITQRRSAVIYEDFIPICQDLLDFCQLCYKSLTDDCQINSSYYQPRVNKIIQLIEELYRIMLNLCQVEQTILQIQQENSAAAIDLQAVALLKDHKDTDSVPWGIIDEIYHHEIAGKTISLAASTLPPLIDTVSQELSKDVVKKIIETIQRLTWKMEAAVECENGDSPVIHSIIFTPVRQQQLNWAMLPEPSCGSSRQSGLRSSFHLSLPYPTDDISGKGDILTSQPPLLDPNHVANTDGLPDPANLSITSDEKSSNHSKQDTTIQPPSVAIADRSTIVNHDDDDRNRSTDQNETFPDSHQEQKRSCHDVPSATRLQGNNEDLSAHILPCNININKKKSLDKVIDTKELKLPPESEVADPPLSPICHPRIPSIILMKQSSSLDVVQSVSGNGKVSNEFNITSDDIDSNSPTYIHNRTCSFDSVHANHVLTLARDNSMSKVMENNNKLTYRKIGREKYLTLRPLSDVRSSAVMTQEDLTKLGLKVDLLGQVDSQSIDNEINKTTTTLDINTSTVFRQSCADMVQLFSSRKQLSRVNDDVEPPTMKRMSYHSSQELTIPLIIHKDSIESQKEEEKEEEKSQGKEGKKNLQLEISQPQSEESKLPAVDQDMGESPKQLSVSLSDNTDKLIASISQIQENLQVLKQDTPLQLSVTPISVRSMGNFSNILQRALPKKVGQSVFKHRFIVYEIKVTTILPGDRLLQQNGINSIVPFNIQWMELKLCYKQHLFAVVMDVIRHRRQFVGF</sequence>
<gene>
    <name evidence="2" type="ORF">TRIADDRAFT_55068</name>
</gene>
<proteinExistence type="predicted"/>
<organism evidence="2 3">
    <name type="scientific">Trichoplax adhaerens</name>
    <name type="common">Trichoplax reptans</name>
    <dbReference type="NCBI Taxonomy" id="10228"/>
    <lineage>
        <taxon>Eukaryota</taxon>
        <taxon>Metazoa</taxon>
        <taxon>Placozoa</taxon>
        <taxon>Uniplacotomia</taxon>
        <taxon>Trichoplacea</taxon>
        <taxon>Trichoplacidae</taxon>
        <taxon>Trichoplax</taxon>
    </lineage>
</organism>
<feature type="compositionally biased region" description="Basic and acidic residues" evidence="1">
    <location>
        <begin position="593"/>
        <end position="620"/>
    </location>
</feature>
<dbReference type="EMBL" id="DS985243">
    <property type="protein sequence ID" value="EDV26734.1"/>
    <property type="molecule type" value="Genomic_DNA"/>
</dbReference>
<dbReference type="KEGG" id="tad:TRIADDRAFT_55068"/>
<evidence type="ECO:0000313" key="3">
    <source>
        <dbReference type="Proteomes" id="UP000009022"/>
    </source>
</evidence>
<dbReference type="GeneID" id="6751943"/>
<accession>B3RQP8</accession>
<evidence type="ECO:0000256" key="1">
    <source>
        <dbReference type="SAM" id="MobiDB-lite"/>
    </source>
</evidence>
<evidence type="ECO:0000313" key="2">
    <source>
        <dbReference type="EMBL" id="EDV26734.1"/>
    </source>
</evidence>
<protein>
    <submittedName>
        <fullName evidence="2">Uncharacterized protein</fullName>
    </submittedName>
</protein>
<dbReference type="CTD" id="6751943"/>
<feature type="region of interest" description="Disordered" evidence="1">
    <location>
        <begin position="251"/>
        <end position="349"/>
    </location>
</feature>
<feature type="region of interest" description="Disordered" evidence="1">
    <location>
        <begin position="592"/>
        <end position="649"/>
    </location>
</feature>
<keyword evidence="3" id="KW-1185">Reference proteome</keyword>
<feature type="compositionally biased region" description="Basic and acidic residues" evidence="1">
    <location>
        <begin position="284"/>
        <end position="294"/>
    </location>
</feature>
<dbReference type="RefSeq" id="XP_002110730.1">
    <property type="nucleotide sequence ID" value="XM_002110694.1"/>
</dbReference>
<feature type="compositionally biased region" description="Basic and acidic residues" evidence="1">
    <location>
        <begin position="313"/>
        <end position="341"/>
    </location>
</feature>
<reference evidence="2 3" key="1">
    <citation type="journal article" date="2008" name="Nature">
        <title>The Trichoplax genome and the nature of placozoans.</title>
        <authorList>
            <person name="Srivastava M."/>
            <person name="Begovic E."/>
            <person name="Chapman J."/>
            <person name="Putnam N.H."/>
            <person name="Hellsten U."/>
            <person name="Kawashima T."/>
            <person name="Kuo A."/>
            <person name="Mitros T."/>
            <person name="Salamov A."/>
            <person name="Carpenter M.L."/>
            <person name="Signorovitch A.Y."/>
            <person name="Moreno M.A."/>
            <person name="Kamm K."/>
            <person name="Grimwood J."/>
            <person name="Schmutz J."/>
            <person name="Shapiro H."/>
            <person name="Grigoriev I.V."/>
            <person name="Buss L.W."/>
            <person name="Schierwater B."/>
            <person name="Dellaporta S.L."/>
            <person name="Rokhsar D.S."/>
        </authorList>
    </citation>
    <scope>NUCLEOTIDE SEQUENCE [LARGE SCALE GENOMIC DNA]</scope>
    <source>
        <strain evidence="2 3">Grell-BS-1999</strain>
    </source>
</reference>
<name>B3RQP8_TRIAD</name>